<dbReference type="GO" id="GO:1990431">
    <property type="term" value="P:priRNA 3'-end processing"/>
    <property type="evidence" value="ECO:0007669"/>
    <property type="project" value="TreeGrafter"/>
</dbReference>
<organism evidence="3 4">
    <name type="scientific">Sordaria brevicollis</name>
    <dbReference type="NCBI Taxonomy" id="83679"/>
    <lineage>
        <taxon>Eukaryota</taxon>
        <taxon>Fungi</taxon>
        <taxon>Dikarya</taxon>
        <taxon>Ascomycota</taxon>
        <taxon>Pezizomycotina</taxon>
        <taxon>Sordariomycetes</taxon>
        <taxon>Sordariomycetidae</taxon>
        <taxon>Sordariales</taxon>
        <taxon>Sordariaceae</taxon>
        <taxon>Sordaria</taxon>
    </lineage>
</organism>
<dbReference type="GO" id="GO:0005634">
    <property type="term" value="C:nucleus"/>
    <property type="evidence" value="ECO:0007669"/>
    <property type="project" value="TreeGrafter"/>
</dbReference>
<reference evidence="3" key="2">
    <citation type="submission" date="2023-07" db="EMBL/GenBank/DDBJ databases">
        <authorList>
            <consortium name="Lawrence Berkeley National Laboratory"/>
            <person name="Haridas S."/>
            <person name="Hensen N."/>
            <person name="Bonometti L."/>
            <person name="Westerberg I."/>
            <person name="Brannstrom I.O."/>
            <person name="Guillou S."/>
            <person name="Cros-Aarteil S."/>
            <person name="Calhoun S."/>
            <person name="Kuo A."/>
            <person name="Mondo S."/>
            <person name="Pangilinan J."/>
            <person name="Riley R."/>
            <person name="LaButti K."/>
            <person name="Andreopoulos B."/>
            <person name="Lipzen A."/>
            <person name="Chen C."/>
            <person name="Yanf M."/>
            <person name="Daum C."/>
            <person name="Ng V."/>
            <person name="Clum A."/>
            <person name="Steindorff A."/>
            <person name="Ohm R."/>
            <person name="Martin F."/>
            <person name="Silar P."/>
            <person name="Natvig D."/>
            <person name="Lalanne C."/>
            <person name="Gautier V."/>
            <person name="Ament-velasquez S.L."/>
            <person name="Kruys A."/>
            <person name="Hutchinson M.I."/>
            <person name="Powell A.J."/>
            <person name="Barry K."/>
            <person name="Miller A.N."/>
            <person name="Grigoriev I.V."/>
            <person name="Debuchy R."/>
            <person name="Gladieux P."/>
            <person name="Thoren M.H."/>
            <person name="Johannesson H."/>
        </authorList>
    </citation>
    <scope>NUCLEOTIDE SEQUENCE</scope>
    <source>
        <strain evidence="3">FGSC 1904</strain>
    </source>
</reference>
<evidence type="ECO:0000256" key="2">
    <source>
        <dbReference type="SAM" id="MobiDB-lite"/>
    </source>
</evidence>
<dbReference type="GO" id="GO:0003723">
    <property type="term" value="F:RNA binding"/>
    <property type="evidence" value="ECO:0007669"/>
    <property type="project" value="TreeGrafter"/>
</dbReference>
<gene>
    <name evidence="3" type="ORF">B0T20DRAFT_194285</name>
</gene>
<protein>
    <submittedName>
        <fullName evidence="3">Ribonuclease H-like domain-containing protein</fullName>
    </submittedName>
</protein>
<feature type="region of interest" description="Disordered" evidence="2">
    <location>
        <begin position="489"/>
        <end position="516"/>
    </location>
</feature>
<evidence type="ECO:0000313" key="4">
    <source>
        <dbReference type="Proteomes" id="UP001281003"/>
    </source>
</evidence>
<accession>A0AAE0PG06</accession>
<dbReference type="InterPro" id="IPR006941">
    <property type="entry name" value="RNase_CAF1"/>
</dbReference>
<sequence>MEVDNRNFWSHLPTILDAIADAELISLSLVGVPNLVPSANTRTCKDELYHELVEHSKFYHVSKVGLTCLQYDEKKNEYVARSFNFAISPWFLSTNFQAGLIAKTVDRKYSFTYDTLKQLRTNGQGWDHGKAWERGIPYLTPSEAQTAEERFLQPWESKKPLDVSKLDVEAKKFRNWVHGQIKAWLGTEDRTLDLKHPSSEKFTGLQVGLVCQLVHSCFDECRATPKDDNRIMQIKKLSHAELNMVKMGSRRTDLTRQSGFLYVVKAFLGEQFAEDIEAGLCLEYVVARDSREELVSDIRDRLRAAESRNKLRRPILLVQSQLDMLCNFCSTFLGRLPQTLDEFTRRVHNIFPRIVDTSILYPLDNYPIHNRRPFFEFLSAAAVEEREGGPRVTEIKGFEYNEKMAAEHDSYQWHYMLAFLKMAATKLQKEPWLNKVRPQKTCGSMRMKPKKPSRVFSILNPFAPNNVISRRASICSSVASGMNENVTTENKSASVFDDGADDEEDEKEKQEIPEVERLPPWEAAFWEKFGNKLVLDDGEVLTFTPSTFRKPLRKM</sequence>
<dbReference type="Proteomes" id="UP001281003">
    <property type="component" value="Unassembled WGS sequence"/>
</dbReference>
<comment type="caution">
    <text evidence="3">The sequence shown here is derived from an EMBL/GenBank/DDBJ whole genome shotgun (WGS) entry which is preliminary data.</text>
</comment>
<evidence type="ECO:0000313" key="3">
    <source>
        <dbReference type="EMBL" id="KAK3399221.1"/>
    </source>
</evidence>
<dbReference type="GO" id="GO:0000289">
    <property type="term" value="P:nuclear-transcribed mRNA poly(A) tail shortening"/>
    <property type="evidence" value="ECO:0007669"/>
    <property type="project" value="TreeGrafter"/>
</dbReference>
<name>A0AAE0PG06_SORBR</name>
<dbReference type="Gene3D" id="3.30.420.10">
    <property type="entry name" value="Ribonuclease H-like superfamily/Ribonuclease H"/>
    <property type="match status" value="2"/>
</dbReference>
<feature type="compositionally biased region" description="Basic and acidic residues" evidence="2">
    <location>
        <begin position="507"/>
        <end position="516"/>
    </location>
</feature>
<dbReference type="InterPro" id="IPR051181">
    <property type="entry name" value="CAF1_poly(A)_ribonucleases"/>
</dbReference>
<dbReference type="GO" id="GO:0000175">
    <property type="term" value="F:3'-5'-RNA exonuclease activity"/>
    <property type="evidence" value="ECO:0007669"/>
    <property type="project" value="TreeGrafter"/>
</dbReference>
<dbReference type="InterPro" id="IPR036397">
    <property type="entry name" value="RNaseH_sf"/>
</dbReference>
<comment type="similarity">
    <text evidence="1">Belongs to the CAF1 family.</text>
</comment>
<dbReference type="GO" id="GO:1990432">
    <property type="term" value="P:siRNA 3'-end processing"/>
    <property type="evidence" value="ECO:0007669"/>
    <property type="project" value="TreeGrafter"/>
</dbReference>
<proteinExistence type="inferred from homology"/>
<reference evidence="3" key="1">
    <citation type="journal article" date="2023" name="Mol. Phylogenet. Evol.">
        <title>Genome-scale phylogeny and comparative genomics of the fungal order Sordariales.</title>
        <authorList>
            <person name="Hensen N."/>
            <person name="Bonometti L."/>
            <person name="Westerberg I."/>
            <person name="Brannstrom I.O."/>
            <person name="Guillou S."/>
            <person name="Cros-Aarteil S."/>
            <person name="Calhoun S."/>
            <person name="Haridas S."/>
            <person name="Kuo A."/>
            <person name="Mondo S."/>
            <person name="Pangilinan J."/>
            <person name="Riley R."/>
            <person name="LaButti K."/>
            <person name="Andreopoulos B."/>
            <person name="Lipzen A."/>
            <person name="Chen C."/>
            <person name="Yan M."/>
            <person name="Daum C."/>
            <person name="Ng V."/>
            <person name="Clum A."/>
            <person name="Steindorff A."/>
            <person name="Ohm R.A."/>
            <person name="Martin F."/>
            <person name="Silar P."/>
            <person name="Natvig D.O."/>
            <person name="Lalanne C."/>
            <person name="Gautier V."/>
            <person name="Ament-Velasquez S.L."/>
            <person name="Kruys A."/>
            <person name="Hutchinson M.I."/>
            <person name="Powell A.J."/>
            <person name="Barry K."/>
            <person name="Miller A.N."/>
            <person name="Grigoriev I.V."/>
            <person name="Debuchy R."/>
            <person name="Gladieux P."/>
            <person name="Hiltunen Thoren M."/>
            <person name="Johannesson H."/>
        </authorList>
    </citation>
    <scope>NUCLEOTIDE SEQUENCE</scope>
    <source>
        <strain evidence="3">FGSC 1904</strain>
    </source>
</reference>
<dbReference type="PANTHER" id="PTHR15092">
    <property type="entry name" value="POLY A -SPECIFIC RIBONUCLEASE/TARGET OF EGR1, MEMBER 1"/>
    <property type="match status" value="1"/>
</dbReference>
<keyword evidence="4" id="KW-1185">Reference proteome</keyword>
<dbReference type="InterPro" id="IPR012337">
    <property type="entry name" value="RNaseH-like_sf"/>
</dbReference>
<dbReference type="EMBL" id="JAUTDP010000005">
    <property type="protein sequence ID" value="KAK3399221.1"/>
    <property type="molecule type" value="Genomic_DNA"/>
</dbReference>
<dbReference type="SUPFAM" id="SSF53098">
    <property type="entry name" value="Ribonuclease H-like"/>
    <property type="match status" value="1"/>
</dbReference>
<dbReference type="Pfam" id="PF04857">
    <property type="entry name" value="CAF1"/>
    <property type="match status" value="1"/>
</dbReference>
<dbReference type="PANTHER" id="PTHR15092:SF22">
    <property type="entry name" value="POLY(A)-SPECIFIC RIBONUCLEASE PNLDC1"/>
    <property type="match status" value="1"/>
</dbReference>
<dbReference type="AlphaFoldDB" id="A0AAE0PG06"/>
<evidence type="ECO:0000256" key="1">
    <source>
        <dbReference type="ARBA" id="ARBA00008372"/>
    </source>
</evidence>